<reference evidence="4" key="1">
    <citation type="journal article" date="2023" name="Mol. Phylogenet. Evol.">
        <title>Genome-scale phylogeny and comparative genomics of the fungal order Sordariales.</title>
        <authorList>
            <person name="Hensen N."/>
            <person name="Bonometti L."/>
            <person name="Westerberg I."/>
            <person name="Brannstrom I.O."/>
            <person name="Guillou S."/>
            <person name="Cros-Aarteil S."/>
            <person name="Calhoun S."/>
            <person name="Haridas S."/>
            <person name="Kuo A."/>
            <person name="Mondo S."/>
            <person name="Pangilinan J."/>
            <person name="Riley R."/>
            <person name="LaButti K."/>
            <person name="Andreopoulos B."/>
            <person name="Lipzen A."/>
            <person name="Chen C."/>
            <person name="Yan M."/>
            <person name="Daum C."/>
            <person name="Ng V."/>
            <person name="Clum A."/>
            <person name="Steindorff A."/>
            <person name="Ohm R.A."/>
            <person name="Martin F."/>
            <person name="Silar P."/>
            <person name="Natvig D.O."/>
            <person name="Lalanne C."/>
            <person name="Gautier V."/>
            <person name="Ament-Velasquez S.L."/>
            <person name="Kruys A."/>
            <person name="Hutchinson M.I."/>
            <person name="Powell A.J."/>
            <person name="Barry K."/>
            <person name="Miller A.N."/>
            <person name="Grigoriev I.V."/>
            <person name="Debuchy R."/>
            <person name="Gladieux P."/>
            <person name="Hiltunen Thoren M."/>
            <person name="Johannesson H."/>
        </authorList>
    </citation>
    <scope>NUCLEOTIDE SEQUENCE</scope>
    <source>
        <strain evidence="4">CBS 508.74</strain>
    </source>
</reference>
<dbReference type="PANTHER" id="PTHR16861">
    <property type="entry name" value="GLYCOPROTEIN 38"/>
    <property type="match status" value="1"/>
</dbReference>
<evidence type="ECO:0000256" key="1">
    <source>
        <dbReference type="SAM" id="MobiDB-lite"/>
    </source>
</evidence>
<keyword evidence="5" id="KW-1185">Reference proteome</keyword>
<feature type="region of interest" description="Disordered" evidence="1">
    <location>
        <begin position="324"/>
        <end position="391"/>
    </location>
</feature>
<comment type="caution">
    <text evidence="4">The sequence shown here is derived from an EMBL/GenBank/DDBJ whole genome shotgun (WGS) entry which is preliminary data.</text>
</comment>
<evidence type="ECO:0000256" key="3">
    <source>
        <dbReference type="SAM" id="SignalP"/>
    </source>
</evidence>
<dbReference type="EMBL" id="MU853332">
    <property type="protein sequence ID" value="KAK4117342.1"/>
    <property type="molecule type" value="Genomic_DNA"/>
</dbReference>
<proteinExistence type="predicted"/>
<accession>A0AAN6TMW1</accession>
<feature type="signal peptide" evidence="3">
    <location>
        <begin position="1"/>
        <end position="28"/>
    </location>
</feature>
<keyword evidence="3" id="KW-0732">Signal</keyword>
<dbReference type="PANTHER" id="PTHR16861:SF10">
    <property type="entry name" value="MID2 DOMAIN-CONTAINING PROTEIN"/>
    <property type="match status" value="1"/>
</dbReference>
<dbReference type="RefSeq" id="XP_064674912.1">
    <property type="nucleotide sequence ID" value="XM_064809172.1"/>
</dbReference>
<evidence type="ECO:0000313" key="4">
    <source>
        <dbReference type="EMBL" id="KAK4117342.1"/>
    </source>
</evidence>
<feature type="compositionally biased region" description="Low complexity" evidence="1">
    <location>
        <begin position="331"/>
        <end position="350"/>
    </location>
</feature>
<keyword evidence="2" id="KW-0472">Membrane</keyword>
<feature type="region of interest" description="Disordered" evidence="1">
    <location>
        <begin position="264"/>
        <end position="293"/>
    </location>
</feature>
<evidence type="ECO:0000313" key="5">
    <source>
        <dbReference type="Proteomes" id="UP001302812"/>
    </source>
</evidence>
<sequence>MPPRPSPPGLRSTLWLLFAGLAAHRAVAIPFPKDDLHEFGYGYLMPRGCAQYCGMDHQYCCEAGSQCYTSNGIAGCTAAAGGGLAWYTTTWTVTQTYTKTYSSYFPAATAPAGSGNCVPPPGSGQIACGTICCATWQYCAREGQCMPNPSAVAGGGGAGVTTVVTGGQTITTQYSAPYRVTSGTVTSTSTGTAAGASETTGAVSPGGTAGGLSGGAIAGIVVGTLAGVALLLLLCACCVVRGLWHGLLALLGIRKKKETKTVIEEERYTRHGRREGHGSWYGGRPSTAASRKEKSKGAGLLGIGAALGTLALLLGLRRDKKKKAATKTRSDFSSSSWSESYTASDPSSFSSDRRTRRSGRGSRAPSRVTRTTHTHTRVSRAPSARSHRSPR</sequence>
<reference evidence="4" key="2">
    <citation type="submission" date="2023-05" db="EMBL/GenBank/DDBJ databases">
        <authorList>
            <consortium name="Lawrence Berkeley National Laboratory"/>
            <person name="Steindorff A."/>
            <person name="Hensen N."/>
            <person name="Bonometti L."/>
            <person name="Westerberg I."/>
            <person name="Brannstrom I.O."/>
            <person name="Guillou S."/>
            <person name="Cros-Aarteil S."/>
            <person name="Calhoun S."/>
            <person name="Haridas S."/>
            <person name="Kuo A."/>
            <person name="Mondo S."/>
            <person name="Pangilinan J."/>
            <person name="Riley R."/>
            <person name="Labutti K."/>
            <person name="Andreopoulos B."/>
            <person name="Lipzen A."/>
            <person name="Chen C."/>
            <person name="Yanf M."/>
            <person name="Daum C."/>
            <person name="Ng V."/>
            <person name="Clum A."/>
            <person name="Ohm R."/>
            <person name="Martin F."/>
            <person name="Silar P."/>
            <person name="Natvig D."/>
            <person name="Lalanne C."/>
            <person name="Gautier V."/>
            <person name="Ament-Velasquez S.L."/>
            <person name="Kruys A."/>
            <person name="Hutchinson M.I."/>
            <person name="Powell A.J."/>
            <person name="Barry K."/>
            <person name="Miller A.N."/>
            <person name="Grigoriev I.V."/>
            <person name="Debuchy R."/>
            <person name="Gladieux P."/>
            <person name="Thoren M.H."/>
            <person name="Johannesson H."/>
        </authorList>
    </citation>
    <scope>NUCLEOTIDE SEQUENCE</scope>
    <source>
        <strain evidence="4">CBS 508.74</strain>
    </source>
</reference>
<feature type="chain" id="PRO_5042843724" evidence="3">
    <location>
        <begin position="29"/>
        <end position="391"/>
    </location>
</feature>
<gene>
    <name evidence="4" type="ORF">N656DRAFT_30094</name>
</gene>
<dbReference type="AlphaFoldDB" id="A0AAN6TMW1"/>
<evidence type="ECO:0000256" key="2">
    <source>
        <dbReference type="SAM" id="Phobius"/>
    </source>
</evidence>
<keyword evidence="2" id="KW-1133">Transmembrane helix</keyword>
<dbReference type="GeneID" id="89933295"/>
<dbReference type="Proteomes" id="UP001302812">
    <property type="component" value="Unassembled WGS sequence"/>
</dbReference>
<organism evidence="4 5">
    <name type="scientific">Canariomyces notabilis</name>
    <dbReference type="NCBI Taxonomy" id="2074819"/>
    <lineage>
        <taxon>Eukaryota</taxon>
        <taxon>Fungi</taxon>
        <taxon>Dikarya</taxon>
        <taxon>Ascomycota</taxon>
        <taxon>Pezizomycotina</taxon>
        <taxon>Sordariomycetes</taxon>
        <taxon>Sordariomycetidae</taxon>
        <taxon>Sordariales</taxon>
        <taxon>Chaetomiaceae</taxon>
        <taxon>Canariomyces</taxon>
    </lineage>
</organism>
<name>A0AAN6TMW1_9PEZI</name>
<feature type="transmembrane region" description="Helical" evidence="2">
    <location>
        <begin position="298"/>
        <end position="316"/>
    </location>
</feature>
<protein>
    <submittedName>
        <fullName evidence="4">Uncharacterized protein</fullName>
    </submittedName>
</protein>
<keyword evidence="2" id="KW-0812">Transmembrane</keyword>